<keyword evidence="3 7" id="KW-1133">Transmembrane helix</keyword>
<feature type="compositionally biased region" description="Low complexity" evidence="6">
    <location>
        <begin position="206"/>
        <end position="218"/>
    </location>
</feature>
<evidence type="ECO:0000256" key="5">
    <source>
        <dbReference type="SAM" id="Coils"/>
    </source>
</evidence>
<dbReference type="GO" id="GO:0016020">
    <property type="term" value="C:membrane"/>
    <property type="evidence" value="ECO:0007669"/>
    <property type="project" value="UniProtKB-SubCell"/>
</dbReference>
<comment type="caution">
    <text evidence="8">The sequence shown here is derived from an EMBL/GenBank/DDBJ whole genome shotgun (WGS) entry which is preliminary data.</text>
</comment>
<organism evidence="8 9">
    <name type="scientific">Brassica cretica</name>
    <name type="common">Mustard</name>
    <dbReference type="NCBI Taxonomy" id="69181"/>
    <lineage>
        <taxon>Eukaryota</taxon>
        <taxon>Viridiplantae</taxon>
        <taxon>Streptophyta</taxon>
        <taxon>Embryophyta</taxon>
        <taxon>Tracheophyta</taxon>
        <taxon>Spermatophyta</taxon>
        <taxon>Magnoliopsida</taxon>
        <taxon>eudicotyledons</taxon>
        <taxon>Gunneridae</taxon>
        <taxon>Pentapetalae</taxon>
        <taxon>rosids</taxon>
        <taxon>malvids</taxon>
        <taxon>Brassicales</taxon>
        <taxon>Brassicaceae</taxon>
        <taxon>Brassiceae</taxon>
        <taxon>Brassica</taxon>
    </lineage>
</organism>
<keyword evidence="2 7" id="KW-0812">Transmembrane</keyword>
<dbReference type="PANTHER" id="PTHR43461:SF1">
    <property type="entry name" value="TRANSMEMBRANE PROTEIN 256"/>
    <property type="match status" value="1"/>
</dbReference>
<keyword evidence="5" id="KW-0175">Coiled coil</keyword>
<evidence type="ECO:0000256" key="4">
    <source>
        <dbReference type="ARBA" id="ARBA00023136"/>
    </source>
</evidence>
<evidence type="ECO:0000256" key="7">
    <source>
        <dbReference type="SAM" id="Phobius"/>
    </source>
</evidence>
<protein>
    <submittedName>
        <fullName evidence="8">Uncharacterized protein</fullName>
    </submittedName>
</protein>
<evidence type="ECO:0000256" key="3">
    <source>
        <dbReference type="ARBA" id="ARBA00022989"/>
    </source>
</evidence>
<feature type="region of interest" description="Disordered" evidence="6">
    <location>
        <begin position="393"/>
        <end position="425"/>
    </location>
</feature>
<reference evidence="8" key="1">
    <citation type="submission" date="2019-12" db="EMBL/GenBank/DDBJ databases">
        <title>Genome sequencing and annotation of Brassica cretica.</title>
        <authorList>
            <person name="Studholme D.J."/>
            <person name="Sarris P."/>
        </authorList>
    </citation>
    <scope>NUCLEOTIDE SEQUENCE</scope>
    <source>
        <strain evidence="8">PFS-109/04</strain>
        <tissue evidence="8">Leaf</tissue>
    </source>
</reference>
<feature type="region of interest" description="Disordered" evidence="6">
    <location>
        <begin position="185"/>
        <end position="218"/>
    </location>
</feature>
<feature type="coiled-coil region" evidence="5">
    <location>
        <begin position="289"/>
        <end position="344"/>
    </location>
</feature>
<evidence type="ECO:0000256" key="6">
    <source>
        <dbReference type="SAM" id="MobiDB-lite"/>
    </source>
</evidence>
<dbReference type="InterPro" id="IPR006696">
    <property type="entry name" value="DUF423"/>
</dbReference>
<proteinExistence type="predicted"/>
<dbReference type="AlphaFoldDB" id="A0A8S9MY50"/>
<dbReference type="Proteomes" id="UP000712600">
    <property type="component" value="Unassembled WGS sequence"/>
</dbReference>
<feature type="transmembrane region" description="Helical" evidence="7">
    <location>
        <begin position="22"/>
        <end position="43"/>
    </location>
</feature>
<evidence type="ECO:0000256" key="1">
    <source>
        <dbReference type="ARBA" id="ARBA00004141"/>
    </source>
</evidence>
<comment type="subcellular location">
    <subcellularLocation>
        <location evidence="1">Membrane</location>
        <topology evidence="1">Multi-pass membrane protein</topology>
    </subcellularLocation>
</comment>
<keyword evidence="4 7" id="KW-0472">Membrane</keyword>
<evidence type="ECO:0000313" key="8">
    <source>
        <dbReference type="EMBL" id="KAF3485857.1"/>
    </source>
</evidence>
<evidence type="ECO:0000256" key="2">
    <source>
        <dbReference type="ARBA" id="ARBA00022692"/>
    </source>
</evidence>
<gene>
    <name evidence="8" type="ORF">F2Q69_00053133</name>
</gene>
<evidence type="ECO:0000313" key="9">
    <source>
        <dbReference type="Proteomes" id="UP000712600"/>
    </source>
</evidence>
<dbReference type="Pfam" id="PF04241">
    <property type="entry name" value="DUF423"/>
    <property type="match status" value="1"/>
</dbReference>
<dbReference type="EMBL" id="QGKX02002183">
    <property type="protein sequence ID" value="KAF3485857.1"/>
    <property type="molecule type" value="Genomic_DNA"/>
</dbReference>
<accession>A0A8S9MY50</accession>
<dbReference type="PANTHER" id="PTHR43461">
    <property type="entry name" value="TRANSMEMBRANE PROTEIN 256"/>
    <property type="match status" value="1"/>
</dbReference>
<feature type="transmembrane region" description="Helical" evidence="7">
    <location>
        <begin position="85"/>
        <end position="106"/>
    </location>
</feature>
<name>A0A8S9MY50_BRACR</name>
<sequence length="425" mass="47134">MGNCVRSNLRDLGGRRSMDPRIWHKVAAVSGMAALGLGTYGAHVFKPENPSYKQVWQTASLYHLVHTAALVSAPSTKYPNIFGGLLTAGIVAFSGTMFVGCLVIEVTSLQCDLEFPEHNLVSGTINVTPVSNFWVGGLLLGEMSGSKGDKALAEYKKALEVMSARKAAPKRVASTEDDEVQFIRSSKRHSGAAAAPSSSKKKSKALDSSPKDSPSAPYDWATLLNNLNRRYFLRVRCFWHQKRTLPQPSNRSRVASQLYHLWERMESAVFTKVEMDNLTSQLRKEKDAALAKDKEIKELRLKVRNQEEAGELAATENISLRGKLKKREEELNDLKDAAETFDAEKVMAVSGAKVVARWELMREWLNGQTDSWDPVNTLEQYKVVKTTEAELLGLPPPSFEYEPQVPGGEEVKKTLEPNADDPPAE</sequence>